<dbReference type="SUPFAM" id="SSF46785">
    <property type="entry name" value="Winged helix' DNA-binding domain"/>
    <property type="match status" value="1"/>
</dbReference>
<keyword evidence="3" id="KW-0804">Transcription</keyword>
<evidence type="ECO:0000256" key="2">
    <source>
        <dbReference type="ARBA" id="ARBA00023125"/>
    </source>
</evidence>
<organism evidence="5 6">
    <name type="scientific">Acidocella aquatica</name>
    <dbReference type="NCBI Taxonomy" id="1922313"/>
    <lineage>
        <taxon>Bacteria</taxon>
        <taxon>Pseudomonadati</taxon>
        <taxon>Pseudomonadota</taxon>
        <taxon>Alphaproteobacteria</taxon>
        <taxon>Acetobacterales</taxon>
        <taxon>Acidocellaceae</taxon>
        <taxon>Acidocella</taxon>
    </lineage>
</organism>
<dbReference type="InterPro" id="IPR008920">
    <property type="entry name" value="TF_FadR/GntR_C"/>
</dbReference>
<evidence type="ECO:0000256" key="1">
    <source>
        <dbReference type="ARBA" id="ARBA00023015"/>
    </source>
</evidence>
<evidence type="ECO:0000259" key="4">
    <source>
        <dbReference type="PROSITE" id="PS50949"/>
    </source>
</evidence>
<reference evidence="6" key="1">
    <citation type="journal article" date="2019" name="Int. J. Syst. Evol. Microbiol.">
        <title>The Global Catalogue of Microorganisms (GCM) 10K type strain sequencing project: providing services to taxonomists for standard genome sequencing and annotation.</title>
        <authorList>
            <consortium name="The Broad Institute Genomics Platform"/>
            <consortium name="The Broad Institute Genome Sequencing Center for Infectious Disease"/>
            <person name="Wu L."/>
            <person name="Ma J."/>
        </authorList>
    </citation>
    <scope>NUCLEOTIDE SEQUENCE [LARGE SCALE GENOMIC DNA]</scope>
    <source>
        <strain evidence="6">NBRC 112502</strain>
    </source>
</reference>
<dbReference type="EMBL" id="BSOS01000090">
    <property type="protein sequence ID" value="GLR68613.1"/>
    <property type="molecule type" value="Genomic_DNA"/>
</dbReference>
<sequence length="230" mass="26123">MTVTEKMEPIRVANETLASQIRNCLADDITSGAIAPGTQIDEQEVAERFGASRTPVREALRELASSGLVTIEPRRGARVVELTLDRIGEMFEVMAEIEAMCVRIATERMTTLERYQLHHLHNISHKHVLDENIDEYDATNKQFHTTIYNGTHSSFLIELASNLRQRIAPFRRAQFRGIQRLLISYEEHAAILNSIFAKDSDTAAKLMRAHMLVAGAVYTRYAYEHPSRLE</sequence>
<keyword evidence="2" id="KW-0238">DNA-binding</keyword>
<dbReference type="Gene3D" id="1.20.120.530">
    <property type="entry name" value="GntR ligand-binding domain-like"/>
    <property type="match status" value="1"/>
</dbReference>
<gene>
    <name evidence="5" type="ORF">GCM10010909_32940</name>
</gene>
<accession>A0ABQ6AEF9</accession>
<dbReference type="Proteomes" id="UP001156641">
    <property type="component" value="Unassembled WGS sequence"/>
</dbReference>
<feature type="domain" description="HTH gntR-type" evidence="4">
    <location>
        <begin position="15"/>
        <end position="82"/>
    </location>
</feature>
<dbReference type="SMART" id="SM00345">
    <property type="entry name" value="HTH_GNTR"/>
    <property type="match status" value="1"/>
</dbReference>
<dbReference type="Pfam" id="PF00392">
    <property type="entry name" value="GntR"/>
    <property type="match status" value="1"/>
</dbReference>
<dbReference type="RefSeq" id="WP_284259456.1">
    <property type="nucleotide sequence ID" value="NZ_BSOS01000090.1"/>
</dbReference>
<dbReference type="PANTHER" id="PTHR43537:SF49">
    <property type="entry name" value="TRANSCRIPTIONAL REGULATORY PROTEIN"/>
    <property type="match status" value="1"/>
</dbReference>
<dbReference type="InterPro" id="IPR000524">
    <property type="entry name" value="Tscrpt_reg_HTH_GntR"/>
</dbReference>
<evidence type="ECO:0000313" key="5">
    <source>
        <dbReference type="EMBL" id="GLR68613.1"/>
    </source>
</evidence>
<comment type="caution">
    <text evidence="5">The sequence shown here is derived from an EMBL/GenBank/DDBJ whole genome shotgun (WGS) entry which is preliminary data.</text>
</comment>
<dbReference type="InterPro" id="IPR036388">
    <property type="entry name" value="WH-like_DNA-bd_sf"/>
</dbReference>
<dbReference type="SMART" id="SM00895">
    <property type="entry name" value="FCD"/>
    <property type="match status" value="1"/>
</dbReference>
<protein>
    <submittedName>
        <fullName evidence="5">Transcriptional regulator</fullName>
    </submittedName>
</protein>
<dbReference type="PANTHER" id="PTHR43537">
    <property type="entry name" value="TRANSCRIPTIONAL REGULATOR, GNTR FAMILY"/>
    <property type="match status" value="1"/>
</dbReference>
<proteinExistence type="predicted"/>
<dbReference type="CDD" id="cd07377">
    <property type="entry name" value="WHTH_GntR"/>
    <property type="match status" value="1"/>
</dbReference>
<dbReference type="InterPro" id="IPR036390">
    <property type="entry name" value="WH_DNA-bd_sf"/>
</dbReference>
<dbReference type="Gene3D" id="1.10.10.10">
    <property type="entry name" value="Winged helix-like DNA-binding domain superfamily/Winged helix DNA-binding domain"/>
    <property type="match status" value="1"/>
</dbReference>
<dbReference type="PROSITE" id="PS50949">
    <property type="entry name" value="HTH_GNTR"/>
    <property type="match status" value="1"/>
</dbReference>
<name>A0ABQ6AEF9_9PROT</name>
<evidence type="ECO:0000313" key="6">
    <source>
        <dbReference type="Proteomes" id="UP001156641"/>
    </source>
</evidence>
<keyword evidence="6" id="KW-1185">Reference proteome</keyword>
<dbReference type="InterPro" id="IPR011711">
    <property type="entry name" value="GntR_C"/>
</dbReference>
<keyword evidence="1" id="KW-0805">Transcription regulation</keyword>
<dbReference type="Pfam" id="PF07729">
    <property type="entry name" value="FCD"/>
    <property type="match status" value="1"/>
</dbReference>
<evidence type="ECO:0000256" key="3">
    <source>
        <dbReference type="ARBA" id="ARBA00023163"/>
    </source>
</evidence>
<dbReference type="PRINTS" id="PR00035">
    <property type="entry name" value="HTHGNTR"/>
</dbReference>
<dbReference type="SUPFAM" id="SSF48008">
    <property type="entry name" value="GntR ligand-binding domain-like"/>
    <property type="match status" value="1"/>
</dbReference>